<accession>A0A7R9M832</accession>
<evidence type="ECO:0000313" key="1">
    <source>
        <dbReference type="EMBL" id="CAD7654190.1"/>
    </source>
</evidence>
<keyword evidence="2" id="KW-1185">Reference proteome</keyword>
<protein>
    <submittedName>
        <fullName evidence="1">Uncharacterized protein</fullName>
    </submittedName>
</protein>
<dbReference type="EMBL" id="CAJPVJ010007643">
    <property type="protein sequence ID" value="CAG2171377.1"/>
    <property type="molecule type" value="Genomic_DNA"/>
</dbReference>
<dbReference type="OrthoDB" id="6523355at2759"/>
<evidence type="ECO:0000313" key="2">
    <source>
        <dbReference type="Proteomes" id="UP000728032"/>
    </source>
</evidence>
<gene>
    <name evidence="1" type="ORF">ONB1V03_LOCUS10840</name>
</gene>
<name>A0A7R9M832_9ACAR</name>
<organism evidence="1">
    <name type="scientific">Oppiella nova</name>
    <dbReference type="NCBI Taxonomy" id="334625"/>
    <lineage>
        <taxon>Eukaryota</taxon>
        <taxon>Metazoa</taxon>
        <taxon>Ecdysozoa</taxon>
        <taxon>Arthropoda</taxon>
        <taxon>Chelicerata</taxon>
        <taxon>Arachnida</taxon>
        <taxon>Acari</taxon>
        <taxon>Acariformes</taxon>
        <taxon>Sarcoptiformes</taxon>
        <taxon>Oribatida</taxon>
        <taxon>Brachypylina</taxon>
        <taxon>Oppioidea</taxon>
        <taxon>Oppiidae</taxon>
        <taxon>Oppiella</taxon>
    </lineage>
</organism>
<proteinExistence type="predicted"/>
<reference evidence="1" key="1">
    <citation type="submission" date="2020-11" db="EMBL/GenBank/DDBJ databases">
        <authorList>
            <person name="Tran Van P."/>
        </authorList>
    </citation>
    <scope>NUCLEOTIDE SEQUENCE</scope>
</reference>
<sequence>MYFNISDISVDRLLQNCVKFSLDLVKTNIKKTVSDRAVRAVKGLVFRGKKPVKKNRSIHLKAGDSVTFVVKRHGLQAMSADDDSDRLLVPDMMVSGEPIGAPIVCDHHFPGNGQQYCEICLKSQLKSKL</sequence>
<dbReference type="Proteomes" id="UP000728032">
    <property type="component" value="Unassembled WGS sequence"/>
</dbReference>
<dbReference type="EMBL" id="OC922468">
    <property type="protein sequence ID" value="CAD7654190.1"/>
    <property type="molecule type" value="Genomic_DNA"/>
</dbReference>
<dbReference type="AlphaFoldDB" id="A0A7R9M832"/>